<keyword evidence="11" id="KW-0732">Signal</keyword>
<dbReference type="PANTHER" id="PTHR18929">
    <property type="entry name" value="PROTEIN DISULFIDE ISOMERASE"/>
    <property type="match status" value="1"/>
</dbReference>
<dbReference type="GO" id="GO:0006457">
    <property type="term" value="P:protein folding"/>
    <property type="evidence" value="ECO:0007669"/>
    <property type="project" value="TreeGrafter"/>
</dbReference>
<evidence type="ECO:0000313" key="14">
    <source>
        <dbReference type="Proteomes" id="UP001321749"/>
    </source>
</evidence>
<evidence type="ECO:0000256" key="9">
    <source>
        <dbReference type="ARBA" id="ARBA00039846"/>
    </source>
</evidence>
<feature type="compositionally biased region" description="Gly residues" evidence="10">
    <location>
        <begin position="349"/>
        <end position="358"/>
    </location>
</feature>
<evidence type="ECO:0000313" key="13">
    <source>
        <dbReference type="EMBL" id="KAK4462670.1"/>
    </source>
</evidence>
<evidence type="ECO:0000256" key="5">
    <source>
        <dbReference type="ARBA" id="ARBA00012723"/>
    </source>
</evidence>
<accession>A0AAV9HPA6</accession>
<organism evidence="13 14">
    <name type="scientific">Cladorrhinum samala</name>
    <dbReference type="NCBI Taxonomy" id="585594"/>
    <lineage>
        <taxon>Eukaryota</taxon>
        <taxon>Fungi</taxon>
        <taxon>Dikarya</taxon>
        <taxon>Ascomycota</taxon>
        <taxon>Pezizomycotina</taxon>
        <taxon>Sordariomycetes</taxon>
        <taxon>Sordariomycetidae</taxon>
        <taxon>Sordariales</taxon>
        <taxon>Podosporaceae</taxon>
        <taxon>Cladorrhinum</taxon>
    </lineage>
</organism>
<dbReference type="Pfam" id="PF00085">
    <property type="entry name" value="Thioredoxin"/>
    <property type="match status" value="1"/>
</dbReference>
<evidence type="ECO:0000256" key="1">
    <source>
        <dbReference type="ARBA" id="ARBA00001182"/>
    </source>
</evidence>
<evidence type="ECO:0000256" key="3">
    <source>
        <dbReference type="ARBA" id="ARBA00004319"/>
    </source>
</evidence>
<proteinExistence type="inferred from homology"/>
<dbReference type="GO" id="GO:0005788">
    <property type="term" value="C:endoplasmic reticulum lumen"/>
    <property type="evidence" value="ECO:0007669"/>
    <property type="project" value="UniProtKB-SubCell"/>
</dbReference>
<evidence type="ECO:0000256" key="7">
    <source>
        <dbReference type="ARBA" id="ARBA00023235"/>
    </source>
</evidence>
<keyword evidence="14" id="KW-1185">Reference proteome</keyword>
<dbReference type="InterPro" id="IPR013766">
    <property type="entry name" value="Thioredoxin_domain"/>
</dbReference>
<dbReference type="InterPro" id="IPR036249">
    <property type="entry name" value="Thioredoxin-like_sf"/>
</dbReference>
<feature type="chain" id="PRO_5043474270" description="Protein disulfide-isomerase" evidence="11">
    <location>
        <begin position="18"/>
        <end position="368"/>
    </location>
</feature>
<dbReference type="EMBL" id="MU864969">
    <property type="protein sequence ID" value="KAK4462670.1"/>
    <property type="molecule type" value="Genomic_DNA"/>
</dbReference>
<dbReference type="Gene3D" id="3.40.30.10">
    <property type="entry name" value="Glutaredoxin"/>
    <property type="match status" value="3"/>
</dbReference>
<dbReference type="AlphaFoldDB" id="A0AAV9HPA6"/>
<comment type="function">
    <text evidence="2">Participates in the folding of proteins containing disulfide bonds, may be involved in glycosylation, prolyl hydroxylation and triglyceride transfer.</text>
</comment>
<dbReference type="PANTHER" id="PTHR18929:SF132">
    <property type="entry name" value="PROTEIN DISULFIDE-ISOMERASE A3"/>
    <property type="match status" value="1"/>
</dbReference>
<evidence type="ECO:0000256" key="2">
    <source>
        <dbReference type="ARBA" id="ARBA00002692"/>
    </source>
</evidence>
<reference evidence="13" key="2">
    <citation type="submission" date="2023-06" db="EMBL/GenBank/DDBJ databases">
        <authorList>
            <consortium name="Lawrence Berkeley National Laboratory"/>
            <person name="Mondo S.J."/>
            <person name="Hensen N."/>
            <person name="Bonometti L."/>
            <person name="Westerberg I."/>
            <person name="Brannstrom I.O."/>
            <person name="Guillou S."/>
            <person name="Cros-Aarteil S."/>
            <person name="Calhoun S."/>
            <person name="Haridas S."/>
            <person name="Kuo A."/>
            <person name="Pangilinan J."/>
            <person name="Riley R."/>
            <person name="Labutti K."/>
            <person name="Andreopoulos B."/>
            <person name="Lipzen A."/>
            <person name="Chen C."/>
            <person name="Yanf M."/>
            <person name="Daum C."/>
            <person name="Ng V."/>
            <person name="Clum A."/>
            <person name="Steindorff A."/>
            <person name="Ohm R."/>
            <person name="Martin F."/>
            <person name="Silar P."/>
            <person name="Natvig D."/>
            <person name="Lalanne C."/>
            <person name="Gautier V."/>
            <person name="Ament-Velasquez S.L."/>
            <person name="Kruys A."/>
            <person name="Hutchinson M.I."/>
            <person name="Powell A.J."/>
            <person name="Barry K."/>
            <person name="Miller A.N."/>
            <person name="Grigoriev I.V."/>
            <person name="Debuchy R."/>
            <person name="Gladieux P."/>
            <person name="Thoren M.H."/>
            <person name="Johannesson H."/>
        </authorList>
    </citation>
    <scope>NUCLEOTIDE SEQUENCE</scope>
    <source>
        <strain evidence="13">PSN324</strain>
    </source>
</reference>
<feature type="domain" description="Thioredoxin" evidence="12">
    <location>
        <begin position="27"/>
        <end position="115"/>
    </location>
</feature>
<feature type="compositionally biased region" description="Basic and acidic residues" evidence="10">
    <location>
        <begin position="359"/>
        <end position="368"/>
    </location>
</feature>
<comment type="subcellular location">
    <subcellularLocation>
        <location evidence="3">Endoplasmic reticulum lumen</location>
    </subcellularLocation>
</comment>
<evidence type="ECO:0000256" key="8">
    <source>
        <dbReference type="ARBA" id="ARBA00023284"/>
    </source>
</evidence>
<reference evidence="13" key="1">
    <citation type="journal article" date="2023" name="Mol. Phylogenet. Evol.">
        <title>Genome-scale phylogeny and comparative genomics of the fungal order Sordariales.</title>
        <authorList>
            <person name="Hensen N."/>
            <person name="Bonometti L."/>
            <person name="Westerberg I."/>
            <person name="Brannstrom I.O."/>
            <person name="Guillou S."/>
            <person name="Cros-Aarteil S."/>
            <person name="Calhoun S."/>
            <person name="Haridas S."/>
            <person name="Kuo A."/>
            <person name="Mondo S."/>
            <person name="Pangilinan J."/>
            <person name="Riley R."/>
            <person name="LaButti K."/>
            <person name="Andreopoulos B."/>
            <person name="Lipzen A."/>
            <person name="Chen C."/>
            <person name="Yan M."/>
            <person name="Daum C."/>
            <person name="Ng V."/>
            <person name="Clum A."/>
            <person name="Steindorff A."/>
            <person name="Ohm R.A."/>
            <person name="Martin F."/>
            <person name="Silar P."/>
            <person name="Natvig D.O."/>
            <person name="Lalanne C."/>
            <person name="Gautier V."/>
            <person name="Ament-Velasquez S.L."/>
            <person name="Kruys A."/>
            <person name="Hutchinson M.I."/>
            <person name="Powell A.J."/>
            <person name="Barry K."/>
            <person name="Miller A.N."/>
            <person name="Grigoriev I.V."/>
            <person name="Debuchy R."/>
            <person name="Gladieux P."/>
            <person name="Hiltunen Thoren M."/>
            <person name="Johannesson H."/>
        </authorList>
    </citation>
    <scope>NUCLEOTIDE SEQUENCE</scope>
    <source>
        <strain evidence="13">PSN324</strain>
    </source>
</reference>
<dbReference type="CDD" id="cd02961">
    <property type="entry name" value="PDI_a_family"/>
    <property type="match status" value="1"/>
</dbReference>
<dbReference type="GO" id="GO:0003756">
    <property type="term" value="F:protein disulfide isomerase activity"/>
    <property type="evidence" value="ECO:0007669"/>
    <property type="project" value="UniProtKB-EC"/>
</dbReference>
<comment type="catalytic activity">
    <reaction evidence="1">
        <text>Catalyzes the rearrangement of -S-S- bonds in proteins.</text>
        <dbReference type="EC" id="5.3.4.1"/>
    </reaction>
</comment>
<evidence type="ECO:0000256" key="11">
    <source>
        <dbReference type="SAM" id="SignalP"/>
    </source>
</evidence>
<keyword evidence="8" id="KW-0676">Redox-active center</keyword>
<name>A0AAV9HPA6_9PEZI</name>
<evidence type="ECO:0000256" key="10">
    <source>
        <dbReference type="SAM" id="MobiDB-lite"/>
    </source>
</evidence>
<feature type="region of interest" description="Disordered" evidence="10">
    <location>
        <begin position="346"/>
        <end position="368"/>
    </location>
</feature>
<keyword evidence="6" id="KW-0256">Endoplasmic reticulum</keyword>
<dbReference type="GO" id="GO:0034976">
    <property type="term" value="P:response to endoplasmic reticulum stress"/>
    <property type="evidence" value="ECO:0007669"/>
    <property type="project" value="TreeGrafter"/>
</dbReference>
<sequence>MKACFAIVSLYLYQTFAWNHVENKELIESTLKNNDRTLVAYIFPDEEHSQLLEPEWLSAATSRKDFVSIDCSKHSKLCQSHGISSFPTIRLHQPHKSPVRYRGPRTAHSILRFLERAKRPSVVSQVTSKNMTAFQSIDDVVFIGHLSSDIDKETFTALAKKYSDRFSFALASPSSFGAAAPKIECFNTLDSVSHTTTDLSNQNLNRFIKLCSTPLIPELTRSNELLYYSTGKSILHYFPPLPPSSSSAQVGDQESYIKAVRPLAKKYQEYIHFVITSPREFPEAMEMMGLTGGNHKKDGRGKLSLQKGHEVFPLLGDDSSSSNFKWNAEVVEGFLGGIIRGKVRPWNGVSGGNGNGKGNGREGGRDEL</sequence>
<dbReference type="Proteomes" id="UP001321749">
    <property type="component" value="Unassembled WGS sequence"/>
</dbReference>
<protein>
    <recommendedName>
        <fullName evidence="9">Protein disulfide-isomerase</fullName>
        <ecNumber evidence="5">5.3.4.1</ecNumber>
    </recommendedName>
</protein>
<evidence type="ECO:0000256" key="4">
    <source>
        <dbReference type="ARBA" id="ARBA00006347"/>
    </source>
</evidence>
<dbReference type="EC" id="5.3.4.1" evidence="5"/>
<comment type="caution">
    <text evidence="13">The sequence shown here is derived from an EMBL/GenBank/DDBJ whole genome shotgun (WGS) entry which is preliminary data.</text>
</comment>
<comment type="similarity">
    <text evidence="4">Belongs to the protein disulfide isomerase family.</text>
</comment>
<feature type="signal peptide" evidence="11">
    <location>
        <begin position="1"/>
        <end position="17"/>
    </location>
</feature>
<evidence type="ECO:0000259" key="12">
    <source>
        <dbReference type="Pfam" id="PF00085"/>
    </source>
</evidence>
<gene>
    <name evidence="13" type="ORF">QBC42DRAFT_326664</name>
</gene>
<keyword evidence="7" id="KW-0413">Isomerase</keyword>
<dbReference type="SUPFAM" id="SSF52833">
    <property type="entry name" value="Thioredoxin-like"/>
    <property type="match status" value="1"/>
</dbReference>
<evidence type="ECO:0000256" key="6">
    <source>
        <dbReference type="ARBA" id="ARBA00022824"/>
    </source>
</evidence>